<dbReference type="SUPFAM" id="SSF50129">
    <property type="entry name" value="GroES-like"/>
    <property type="match status" value="1"/>
</dbReference>
<dbReference type="InterPro" id="IPR011032">
    <property type="entry name" value="GroES-like_sf"/>
</dbReference>
<evidence type="ECO:0000256" key="3">
    <source>
        <dbReference type="ARBA" id="ARBA00022723"/>
    </source>
</evidence>
<gene>
    <name evidence="8" type="ORF">FOZ61_008672</name>
</gene>
<feature type="domain" description="Enoyl reductase (ER)" evidence="7">
    <location>
        <begin position="69"/>
        <end position="413"/>
    </location>
</feature>
<dbReference type="EMBL" id="JABAHT010000588">
    <property type="protein sequence ID" value="KAF4653800.1"/>
    <property type="molecule type" value="Genomic_DNA"/>
</dbReference>
<sequence length="416" mass="44123">MLSSSQTLLTAAAAPKIYSRLAALAGVGEGTESRPKQSLPLLGILSSPMIFPPRHFTPMAGNKGMIIRGRGDMSMGDIPMPGSPQKGECLIRVEKVGICGSDVHFYKNGAVGGYVVRSPMVIGHEGAGVIEQLGEGVSGLQVGDRVALEPAVPCGHCDLCKSGKYNLCPDIKCFGTPPNNGCLTRYVRHPASLCFKLPENVSLEEGVMCEPLAVATYGCKDRAEVKAGDKVLVFGDGPIGTMSAMVSFALGAARVLVCGHHSDKLQRIVDACPQAEVLNVKGAGDYTQVAEKIRDTLEGPANCSVDTTGAQDAMSSCIKATQSGGRVAMVGIGAVEMELPVVDALIREVDIRGTFRFRNTYPTCIDMISKGKVDVKQLVTHRYHFNNDEVLQAFEDCSAGVGRDGRSTNKCMIDIN</sequence>
<proteinExistence type="inferred from homology"/>
<dbReference type="CDD" id="cd05285">
    <property type="entry name" value="sorbitol_DH"/>
    <property type="match status" value="1"/>
</dbReference>
<dbReference type="PANTHER" id="PTHR43161">
    <property type="entry name" value="SORBITOL DEHYDROGENASE"/>
    <property type="match status" value="1"/>
</dbReference>
<dbReference type="Gene3D" id="3.90.180.10">
    <property type="entry name" value="Medium-chain alcohol dehydrogenases, catalytic domain"/>
    <property type="match status" value="1"/>
</dbReference>
<evidence type="ECO:0000256" key="5">
    <source>
        <dbReference type="ARBA" id="ARBA00023002"/>
    </source>
</evidence>
<evidence type="ECO:0000256" key="6">
    <source>
        <dbReference type="RuleBase" id="RU361277"/>
    </source>
</evidence>
<dbReference type="Gene3D" id="3.40.50.720">
    <property type="entry name" value="NAD(P)-binding Rossmann-like Domain"/>
    <property type="match status" value="1"/>
</dbReference>
<comment type="similarity">
    <text evidence="2 6">Belongs to the zinc-containing alcohol dehydrogenase family.</text>
</comment>
<dbReference type="GO" id="GO:0016616">
    <property type="term" value="F:oxidoreductase activity, acting on the CH-OH group of donors, NAD or NADP as acceptor"/>
    <property type="evidence" value="ECO:0007669"/>
    <property type="project" value="InterPro"/>
</dbReference>
<evidence type="ECO:0000256" key="4">
    <source>
        <dbReference type="ARBA" id="ARBA00022833"/>
    </source>
</evidence>
<dbReference type="OrthoDB" id="1879366at2759"/>
<keyword evidence="4 6" id="KW-0862">Zinc</keyword>
<dbReference type="InterPro" id="IPR002328">
    <property type="entry name" value="ADH_Zn_CS"/>
</dbReference>
<dbReference type="InterPro" id="IPR013154">
    <property type="entry name" value="ADH-like_N"/>
</dbReference>
<dbReference type="PANTHER" id="PTHR43161:SF9">
    <property type="entry name" value="SORBITOL DEHYDROGENASE"/>
    <property type="match status" value="1"/>
</dbReference>
<keyword evidence="5" id="KW-0560">Oxidoreductase</keyword>
<reference evidence="8 9" key="1">
    <citation type="submission" date="2020-04" db="EMBL/GenBank/DDBJ databases">
        <title>Perkinsus olseni comparative genomics.</title>
        <authorList>
            <person name="Bogema D.R."/>
        </authorList>
    </citation>
    <scope>NUCLEOTIDE SEQUENCE [LARGE SCALE GENOMIC DNA]</scope>
    <source>
        <strain evidence="8">ATCC PRA-179</strain>
    </source>
</reference>
<dbReference type="InterPro" id="IPR045306">
    <property type="entry name" value="SDH-like"/>
</dbReference>
<evidence type="ECO:0000259" key="7">
    <source>
        <dbReference type="SMART" id="SM00829"/>
    </source>
</evidence>
<dbReference type="InterPro" id="IPR013149">
    <property type="entry name" value="ADH-like_C"/>
</dbReference>
<accession>A0A7J6L2V2</accession>
<dbReference type="SUPFAM" id="SSF51735">
    <property type="entry name" value="NAD(P)-binding Rossmann-fold domains"/>
    <property type="match status" value="1"/>
</dbReference>
<dbReference type="PROSITE" id="PS00059">
    <property type="entry name" value="ADH_ZINC"/>
    <property type="match status" value="1"/>
</dbReference>
<dbReference type="Proteomes" id="UP000570595">
    <property type="component" value="Unassembled WGS sequence"/>
</dbReference>
<organism evidence="8 9">
    <name type="scientific">Perkinsus olseni</name>
    <name type="common">Perkinsus atlanticus</name>
    <dbReference type="NCBI Taxonomy" id="32597"/>
    <lineage>
        <taxon>Eukaryota</taxon>
        <taxon>Sar</taxon>
        <taxon>Alveolata</taxon>
        <taxon>Perkinsozoa</taxon>
        <taxon>Perkinsea</taxon>
        <taxon>Perkinsida</taxon>
        <taxon>Perkinsidae</taxon>
        <taxon>Perkinsus</taxon>
    </lineage>
</organism>
<dbReference type="Pfam" id="PF08240">
    <property type="entry name" value="ADH_N"/>
    <property type="match status" value="1"/>
</dbReference>
<dbReference type="GO" id="GO:0008270">
    <property type="term" value="F:zinc ion binding"/>
    <property type="evidence" value="ECO:0007669"/>
    <property type="project" value="InterPro"/>
</dbReference>
<dbReference type="AlphaFoldDB" id="A0A7J6L2V2"/>
<evidence type="ECO:0000256" key="1">
    <source>
        <dbReference type="ARBA" id="ARBA00001947"/>
    </source>
</evidence>
<dbReference type="Pfam" id="PF00107">
    <property type="entry name" value="ADH_zinc_N"/>
    <property type="match status" value="1"/>
</dbReference>
<evidence type="ECO:0000313" key="8">
    <source>
        <dbReference type="EMBL" id="KAF4653800.1"/>
    </source>
</evidence>
<dbReference type="InterPro" id="IPR036291">
    <property type="entry name" value="NAD(P)-bd_dom_sf"/>
</dbReference>
<protein>
    <recommendedName>
        <fullName evidence="7">Enoyl reductase (ER) domain-containing protein</fullName>
    </recommendedName>
</protein>
<evidence type="ECO:0000313" key="9">
    <source>
        <dbReference type="Proteomes" id="UP000570595"/>
    </source>
</evidence>
<evidence type="ECO:0000256" key="2">
    <source>
        <dbReference type="ARBA" id="ARBA00008072"/>
    </source>
</evidence>
<keyword evidence="3 6" id="KW-0479">Metal-binding</keyword>
<dbReference type="SMART" id="SM00829">
    <property type="entry name" value="PKS_ER"/>
    <property type="match status" value="1"/>
</dbReference>
<dbReference type="InterPro" id="IPR020843">
    <property type="entry name" value="ER"/>
</dbReference>
<comment type="cofactor">
    <cofactor evidence="1 6">
        <name>Zn(2+)</name>
        <dbReference type="ChEBI" id="CHEBI:29105"/>
    </cofactor>
</comment>
<comment type="caution">
    <text evidence="8">The sequence shown here is derived from an EMBL/GenBank/DDBJ whole genome shotgun (WGS) entry which is preliminary data.</text>
</comment>
<name>A0A7J6L2V2_PEROL</name>